<protein>
    <recommendedName>
        <fullName evidence="2">PepSY domain-containing protein</fullName>
    </recommendedName>
</protein>
<proteinExistence type="predicted"/>
<dbReference type="RefSeq" id="WP_126704393.1">
    <property type="nucleotide sequence ID" value="NZ_CP034593.1"/>
</dbReference>
<feature type="region of interest" description="Disordered" evidence="1">
    <location>
        <begin position="1"/>
        <end position="24"/>
    </location>
</feature>
<feature type="compositionally biased region" description="Low complexity" evidence="1">
    <location>
        <begin position="12"/>
        <end position="22"/>
    </location>
</feature>
<dbReference type="Proteomes" id="UP000280344">
    <property type="component" value="Chromosome"/>
</dbReference>
<sequence>MPTDEPYVPKAPTTTPSTESTEGPVIIETGPTNREIFDAIERAENALDGTAIAIHTVINSYVVSVIVDDELYEVTLAGTGIFTNLIGEQDPEIEDYLEGQVVTLADAIDAAGISVPGRVDSATITLLDEVPVYIITIEDEEALYEVTVDDLNAEVLEIVEIEE</sequence>
<feature type="domain" description="PepSY" evidence="2">
    <location>
        <begin position="102"/>
        <end position="157"/>
    </location>
</feature>
<dbReference type="Gene3D" id="3.10.450.40">
    <property type="match status" value="1"/>
</dbReference>
<dbReference type="KEGG" id="flh:EJ997_09830"/>
<reference evidence="3 4" key="1">
    <citation type="submission" date="2018-12" db="EMBL/GenBank/DDBJ databases">
        <title>Complete genome sequence of Flaviflexus sp. H23T48.</title>
        <authorList>
            <person name="Bae J.-W."/>
            <person name="Lee J.-Y."/>
        </authorList>
    </citation>
    <scope>NUCLEOTIDE SEQUENCE [LARGE SCALE GENOMIC DNA]</scope>
    <source>
        <strain evidence="3 4">H23T48</strain>
    </source>
</reference>
<organism evidence="3 4">
    <name type="scientific">Flaviflexus ciconiae</name>
    <dbReference type="NCBI Taxonomy" id="2496867"/>
    <lineage>
        <taxon>Bacteria</taxon>
        <taxon>Bacillati</taxon>
        <taxon>Actinomycetota</taxon>
        <taxon>Actinomycetes</taxon>
        <taxon>Actinomycetales</taxon>
        <taxon>Actinomycetaceae</taxon>
        <taxon>Flaviflexus</taxon>
    </lineage>
</organism>
<dbReference type="EMBL" id="CP034593">
    <property type="protein sequence ID" value="AZQ77590.1"/>
    <property type="molecule type" value="Genomic_DNA"/>
</dbReference>
<evidence type="ECO:0000256" key="1">
    <source>
        <dbReference type="SAM" id="MobiDB-lite"/>
    </source>
</evidence>
<name>A0A3Q9G7R6_9ACTO</name>
<dbReference type="Pfam" id="PF03413">
    <property type="entry name" value="PepSY"/>
    <property type="match status" value="1"/>
</dbReference>
<gene>
    <name evidence="3" type="ORF">EJ997_09830</name>
</gene>
<dbReference type="OrthoDB" id="9992878at2"/>
<evidence type="ECO:0000313" key="4">
    <source>
        <dbReference type="Proteomes" id="UP000280344"/>
    </source>
</evidence>
<dbReference type="AlphaFoldDB" id="A0A3Q9G7R6"/>
<evidence type="ECO:0000259" key="2">
    <source>
        <dbReference type="Pfam" id="PF03413"/>
    </source>
</evidence>
<dbReference type="InterPro" id="IPR025711">
    <property type="entry name" value="PepSY"/>
</dbReference>
<accession>A0A3Q9G7R6</accession>
<evidence type="ECO:0000313" key="3">
    <source>
        <dbReference type="EMBL" id="AZQ77590.1"/>
    </source>
</evidence>
<keyword evidence="4" id="KW-1185">Reference proteome</keyword>